<sequence>MWTTAHPNRARKRHLSRVGAGITGIGAIATTLVLVAPNAGAAVTSVSAAQGMSFGFANYGTNCEYRVTAMMDSASSSDPVMFTDSAGGTFSPNPAQVSGNQATTTWTPTATGQHTISATQGPSTTPGTAMTQGTAAVSTPAMTVGNGMNLGIACLVMP</sequence>
<dbReference type="RefSeq" id="WP_195130519.1">
    <property type="nucleotide sequence ID" value="NZ_JADLQX010000011.1"/>
</dbReference>
<name>A0ABS0CRJ8_9NOCA</name>
<evidence type="ECO:0000313" key="1">
    <source>
        <dbReference type="EMBL" id="MBF6299245.1"/>
    </source>
</evidence>
<organism evidence="1 2">
    <name type="scientific">Nocardia amamiensis</name>
    <dbReference type="NCBI Taxonomy" id="404578"/>
    <lineage>
        <taxon>Bacteria</taxon>
        <taxon>Bacillati</taxon>
        <taxon>Actinomycetota</taxon>
        <taxon>Actinomycetes</taxon>
        <taxon>Mycobacteriales</taxon>
        <taxon>Nocardiaceae</taxon>
        <taxon>Nocardia</taxon>
    </lineage>
</organism>
<reference evidence="1 2" key="1">
    <citation type="submission" date="2020-10" db="EMBL/GenBank/DDBJ databases">
        <title>Identification of Nocardia species via Next-generation sequencing and recognition of intraspecies genetic diversity.</title>
        <authorList>
            <person name="Li P."/>
            <person name="Li P."/>
            <person name="Lu B."/>
        </authorList>
    </citation>
    <scope>NUCLEOTIDE SEQUENCE [LARGE SCALE GENOMIC DNA]</scope>
    <source>
        <strain evidence="1 2">BJ06-0157</strain>
    </source>
</reference>
<comment type="caution">
    <text evidence="1">The sequence shown here is derived from an EMBL/GenBank/DDBJ whole genome shotgun (WGS) entry which is preliminary data.</text>
</comment>
<dbReference type="Proteomes" id="UP000702209">
    <property type="component" value="Unassembled WGS sequence"/>
</dbReference>
<protein>
    <submittedName>
        <fullName evidence="1">Uncharacterized protein</fullName>
    </submittedName>
</protein>
<proteinExistence type="predicted"/>
<dbReference type="EMBL" id="JADLQX010000011">
    <property type="protein sequence ID" value="MBF6299245.1"/>
    <property type="molecule type" value="Genomic_DNA"/>
</dbReference>
<keyword evidence="2" id="KW-1185">Reference proteome</keyword>
<gene>
    <name evidence="1" type="ORF">IU459_17090</name>
</gene>
<accession>A0ABS0CRJ8</accession>
<evidence type="ECO:0000313" key="2">
    <source>
        <dbReference type="Proteomes" id="UP000702209"/>
    </source>
</evidence>